<keyword evidence="1" id="KW-1133">Transmembrane helix</keyword>
<gene>
    <name evidence="2" type="ORF">A2851_00460</name>
</gene>
<reference evidence="2 3" key="1">
    <citation type="journal article" date="2016" name="Nat. Commun.">
        <title>Thousands of microbial genomes shed light on interconnected biogeochemical processes in an aquifer system.</title>
        <authorList>
            <person name="Anantharaman K."/>
            <person name="Brown C.T."/>
            <person name="Hug L.A."/>
            <person name="Sharon I."/>
            <person name="Castelle C.J."/>
            <person name="Probst A.J."/>
            <person name="Thomas B.C."/>
            <person name="Singh A."/>
            <person name="Wilkins M.J."/>
            <person name="Karaoz U."/>
            <person name="Brodie E.L."/>
            <person name="Williams K.H."/>
            <person name="Hubbard S.S."/>
            <person name="Banfield J.F."/>
        </authorList>
    </citation>
    <scope>NUCLEOTIDE SEQUENCE [LARGE SCALE GENOMIC DNA]</scope>
</reference>
<name>A0A1F6CU46_9BACT</name>
<accession>A0A1F6CU46</accession>
<sequence length="71" mass="7097">MADTIVNTPSSNDSGAAGWAVAVIVLLAVVVGGFLWYRYYGGYAAPAPADNTNINVTLPAPAGGTGEATTP</sequence>
<feature type="transmembrane region" description="Helical" evidence="1">
    <location>
        <begin position="16"/>
        <end position="37"/>
    </location>
</feature>
<organism evidence="2 3">
    <name type="scientific">Candidatus Kaiserbacteria bacterium RIFCSPHIGHO2_01_FULL_53_29</name>
    <dbReference type="NCBI Taxonomy" id="1798480"/>
    <lineage>
        <taxon>Bacteria</taxon>
        <taxon>Candidatus Kaiseribacteriota</taxon>
    </lineage>
</organism>
<evidence type="ECO:0000256" key="1">
    <source>
        <dbReference type="SAM" id="Phobius"/>
    </source>
</evidence>
<keyword evidence="1" id="KW-0812">Transmembrane</keyword>
<dbReference type="AlphaFoldDB" id="A0A1F6CU46"/>
<evidence type="ECO:0000313" key="2">
    <source>
        <dbReference type="EMBL" id="OGG52665.1"/>
    </source>
</evidence>
<comment type="caution">
    <text evidence="2">The sequence shown here is derived from an EMBL/GenBank/DDBJ whole genome shotgun (WGS) entry which is preliminary data.</text>
</comment>
<dbReference type="Proteomes" id="UP000176863">
    <property type="component" value="Unassembled WGS sequence"/>
</dbReference>
<keyword evidence="1" id="KW-0472">Membrane</keyword>
<protein>
    <submittedName>
        <fullName evidence="2">Uncharacterized protein</fullName>
    </submittedName>
</protein>
<dbReference type="EMBL" id="MFKT01000024">
    <property type="protein sequence ID" value="OGG52665.1"/>
    <property type="molecule type" value="Genomic_DNA"/>
</dbReference>
<evidence type="ECO:0000313" key="3">
    <source>
        <dbReference type="Proteomes" id="UP000176863"/>
    </source>
</evidence>
<proteinExistence type="predicted"/>